<dbReference type="PROSITE" id="PS50157">
    <property type="entry name" value="ZINC_FINGER_C2H2_2"/>
    <property type="match status" value="5"/>
</dbReference>
<dbReference type="Proteomes" id="UP000318571">
    <property type="component" value="Chromosome 2"/>
</dbReference>
<gene>
    <name evidence="8" type="ORF">TCAL_04501</name>
</gene>
<proteinExistence type="predicted"/>
<dbReference type="PANTHER" id="PTHR24379:SF127">
    <property type="entry name" value="BLOODY FINGERS-RELATED"/>
    <property type="match status" value="1"/>
</dbReference>
<evidence type="ECO:0000256" key="3">
    <source>
        <dbReference type="ARBA" id="ARBA00022771"/>
    </source>
</evidence>
<keyword evidence="4" id="KW-0862">Zinc</keyword>
<feature type="domain" description="C2H2-type" evidence="7">
    <location>
        <begin position="522"/>
        <end position="549"/>
    </location>
</feature>
<keyword evidence="2" id="KW-0677">Repeat</keyword>
<dbReference type="GO" id="GO:0000977">
    <property type="term" value="F:RNA polymerase II transcription regulatory region sequence-specific DNA binding"/>
    <property type="evidence" value="ECO:0007669"/>
    <property type="project" value="TreeGrafter"/>
</dbReference>
<dbReference type="STRING" id="6832.A0A553PD80"/>
<dbReference type="Pfam" id="PF00096">
    <property type="entry name" value="zf-C2H2"/>
    <property type="match status" value="3"/>
</dbReference>
<dbReference type="GO" id="GO:0008270">
    <property type="term" value="F:zinc ion binding"/>
    <property type="evidence" value="ECO:0007669"/>
    <property type="project" value="UniProtKB-KW"/>
</dbReference>
<protein>
    <recommendedName>
        <fullName evidence="7">C2H2-type domain-containing protein</fullName>
    </recommendedName>
</protein>
<dbReference type="PANTHER" id="PTHR24379">
    <property type="entry name" value="KRAB AND ZINC FINGER DOMAIN-CONTAINING"/>
    <property type="match status" value="1"/>
</dbReference>
<feature type="domain" description="C2H2-type" evidence="7">
    <location>
        <begin position="550"/>
        <end position="573"/>
    </location>
</feature>
<evidence type="ECO:0000256" key="1">
    <source>
        <dbReference type="ARBA" id="ARBA00022723"/>
    </source>
</evidence>
<dbReference type="SUPFAM" id="SSF57667">
    <property type="entry name" value="beta-beta-alpha zinc fingers"/>
    <property type="match status" value="2"/>
</dbReference>
<dbReference type="SMART" id="SM00355">
    <property type="entry name" value="ZnF_C2H2"/>
    <property type="match status" value="7"/>
</dbReference>
<dbReference type="GO" id="GO:0000981">
    <property type="term" value="F:DNA-binding transcription factor activity, RNA polymerase II-specific"/>
    <property type="evidence" value="ECO:0007669"/>
    <property type="project" value="TreeGrafter"/>
</dbReference>
<evidence type="ECO:0000256" key="5">
    <source>
        <dbReference type="PROSITE-ProRule" id="PRU00042"/>
    </source>
</evidence>
<feature type="compositionally biased region" description="Polar residues" evidence="6">
    <location>
        <begin position="136"/>
        <end position="145"/>
    </location>
</feature>
<feature type="domain" description="C2H2-type" evidence="7">
    <location>
        <begin position="451"/>
        <end position="478"/>
    </location>
</feature>
<dbReference type="EMBL" id="VCGU01000005">
    <property type="protein sequence ID" value="TRY75637.1"/>
    <property type="molecule type" value="Genomic_DNA"/>
</dbReference>
<keyword evidence="9" id="KW-1185">Reference proteome</keyword>
<accession>A0A553PD80</accession>
<evidence type="ECO:0000256" key="4">
    <source>
        <dbReference type="ARBA" id="ARBA00022833"/>
    </source>
</evidence>
<keyword evidence="1" id="KW-0479">Metal-binding</keyword>
<feature type="region of interest" description="Disordered" evidence="6">
    <location>
        <begin position="217"/>
        <end position="239"/>
    </location>
</feature>
<feature type="domain" description="C2H2-type" evidence="7">
    <location>
        <begin position="422"/>
        <end position="445"/>
    </location>
</feature>
<dbReference type="PROSITE" id="PS00028">
    <property type="entry name" value="ZINC_FINGER_C2H2_1"/>
    <property type="match status" value="5"/>
</dbReference>
<feature type="region of interest" description="Disordered" evidence="6">
    <location>
        <begin position="118"/>
        <end position="155"/>
    </location>
</feature>
<evidence type="ECO:0000256" key="2">
    <source>
        <dbReference type="ARBA" id="ARBA00022737"/>
    </source>
</evidence>
<dbReference type="InterPro" id="IPR013087">
    <property type="entry name" value="Znf_C2H2_type"/>
</dbReference>
<evidence type="ECO:0000256" key="6">
    <source>
        <dbReference type="SAM" id="MobiDB-lite"/>
    </source>
</evidence>
<evidence type="ECO:0000313" key="8">
    <source>
        <dbReference type="EMBL" id="TRY75637.1"/>
    </source>
</evidence>
<dbReference type="InterPro" id="IPR036236">
    <property type="entry name" value="Znf_C2H2_sf"/>
</dbReference>
<dbReference type="GO" id="GO:0005634">
    <property type="term" value="C:nucleus"/>
    <property type="evidence" value="ECO:0007669"/>
    <property type="project" value="TreeGrafter"/>
</dbReference>
<comment type="caution">
    <text evidence="8">The sequence shown here is derived from an EMBL/GenBank/DDBJ whole genome shotgun (WGS) entry which is preliminary data.</text>
</comment>
<evidence type="ECO:0000259" key="7">
    <source>
        <dbReference type="PROSITE" id="PS50157"/>
    </source>
</evidence>
<feature type="domain" description="C2H2-type" evidence="7">
    <location>
        <begin position="488"/>
        <end position="511"/>
    </location>
</feature>
<dbReference type="AlphaFoldDB" id="A0A553PD80"/>
<name>A0A553PD80_TIGCA</name>
<sequence length="573" mass="64578">MVNVITLKNPISGSDFYVSGDDPKDYFWDIHCTDGSIRIDARPMWIAIPILRRVLGSIPGGIWMYTDVALSFADERVEVVQAALELLLLGETSVTEAELLTDINGVMRAFGVRNAALMESRPQSSQTESPPPISPRPQTSATSLEGPTCPRSPRPRFEVATEASKLAALAHSSLNEQSVICGLCRLEFPISTFESGHLAGQFRQNHFDTCALNHASNTSVSESEGDESNEEQGKGDKADELEDIIQNWTKARAQLTSSTRRTFEEPDIDALRAELKALEDSKLVAKGEKIQCGLCRKVLVVSGARRSFQGKIQYFKKKHYYPNHFPQIASACSSISDPGATSNPESIGQTLALALLFQCRRCDREFKSGLELKSHFQNECDGPKTNPPGGPFQCHLCPQALFDEIDIALDHYKRQHEVPELFKCRLCGILFPRKLDYIRHMRDLHPQAHIYQCPRCPILFKTNTKLKYHLNSHKAKTQELSPDEAGLKTCDLCDQTFCNKETLLRHVARIHPEMARLKYKLLNCPVCEQLFLSKTYLDDHMKQHEPRAQFSCDRCGKAYFCKDSLLTHVRRKH</sequence>
<organism evidence="8 9">
    <name type="scientific">Tigriopus californicus</name>
    <name type="common">Marine copepod</name>
    <dbReference type="NCBI Taxonomy" id="6832"/>
    <lineage>
        <taxon>Eukaryota</taxon>
        <taxon>Metazoa</taxon>
        <taxon>Ecdysozoa</taxon>
        <taxon>Arthropoda</taxon>
        <taxon>Crustacea</taxon>
        <taxon>Multicrustacea</taxon>
        <taxon>Hexanauplia</taxon>
        <taxon>Copepoda</taxon>
        <taxon>Harpacticoida</taxon>
        <taxon>Harpacticidae</taxon>
        <taxon>Tigriopus</taxon>
    </lineage>
</organism>
<evidence type="ECO:0000313" key="9">
    <source>
        <dbReference type="Proteomes" id="UP000318571"/>
    </source>
</evidence>
<reference evidence="8 9" key="1">
    <citation type="journal article" date="2018" name="Nat. Ecol. Evol.">
        <title>Genomic signatures of mitonuclear coevolution across populations of Tigriopus californicus.</title>
        <authorList>
            <person name="Barreto F.S."/>
            <person name="Watson E.T."/>
            <person name="Lima T.G."/>
            <person name="Willett C.S."/>
            <person name="Edmands S."/>
            <person name="Li W."/>
            <person name="Burton R.S."/>
        </authorList>
    </citation>
    <scope>NUCLEOTIDE SEQUENCE [LARGE SCALE GENOMIC DNA]</scope>
    <source>
        <strain evidence="8 9">San Diego</strain>
    </source>
</reference>
<keyword evidence="3 5" id="KW-0863">Zinc-finger</keyword>
<dbReference type="Gene3D" id="3.30.160.60">
    <property type="entry name" value="Classic Zinc Finger"/>
    <property type="match status" value="3"/>
</dbReference>